<proteinExistence type="predicted"/>
<dbReference type="Gene3D" id="3.80.10.10">
    <property type="entry name" value="Ribonuclease Inhibitor"/>
    <property type="match status" value="1"/>
</dbReference>
<organism evidence="1 2">
    <name type="scientific">Cyclocybe aegerita</name>
    <name type="common">Black poplar mushroom</name>
    <name type="synonym">Agrocybe aegerita</name>
    <dbReference type="NCBI Taxonomy" id="1973307"/>
    <lineage>
        <taxon>Eukaryota</taxon>
        <taxon>Fungi</taxon>
        <taxon>Dikarya</taxon>
        <taxon>Basidiomycota</taxon>
        <taxon>Agaricomycotina</taxon>
        <taxon>Agaricomycetes</taxon>
        <taxon>Agaricomycetidae</taxon>
        <taxon>Agaricales</taxon>
        <taxon>Agaricineae</taxon>
        <taxon>Bolbitiaceae</taxon>
        <taxon>Cyclocybe</taxon>
    </lineage>
</organism>
<dbReference type="EMBL" id="CACVBS010000052">
    <property type="protein sequence ID" value="CAA7266049.1"/>
    <property type="molecule type" value="Genomic_DNA"/>
</dbReference>
<reference evidence="1 2" key="1">
    <citation type="submission" date="2020-01" db="EMBL/GenBank/DDBJ databases">
        <authorList>
            <person name="Gupta K D."/>
        </authorList>
    </citation>
    <scope>NUCLEOTIDE SEQUENCE [LARGE SCALE GENOMIC DNA]</scope>
</reference>
<dbReference type="AlphaFoldDB" id="A0A8S0VS69"/>
<evidence type="ECO:0008006" key="3">
    <source>
        <dbReference type="Google" id="ProtNLM"/>
    </source>
</evidence>
<dbReference type="Proteomes" id="UP000467700">
    <property type="component" value="Unassembled WGS sequence"/>
</dbReference>
<accession>A0A8S0VS69</accession>
<protein>
    <recommendedName>
        <fullName evidence="3">F-box domain-containing protein</fullName>
    </recommendedName>
</protein>
<dbReference type="OrthoDB" id="3188866at2759"/>
<comment type="caution">
    <text evidence="1">The sequence shown here is derived from an EMBL/GenBank/DDBJ whole genome shotgun (WGS) entry which is preliminary data.</text>
</comment>
<sequence>MDNITLDPKWWAVHVKDSVLPLKPRGEALLSPHSRSYSPTLSVDHNSAEVVFAVAVERHPLVRFAAPRWESYSGYAPQWMELTLEAYRNIVKYVGSRADIANLCLVSKGLRRAAERALYNTLFLRDDEETTILCNTLANSSRLAFLVDALTIFLSEESDSSDEESDYIQQEHTDLSVTFWPSVARALQNTTRLRYLNVHINNGSTTAVAWILRGCTFQLRRFHCDFDWNDDLVTFLDAQNDLEDLYILDYNNNHTTPTPTSTDSSLHPIISLGAQSIPKLAILECTFSEAAVALVPGRPVTHLKTCFSRTEIASKREEMRQLLAKASTSTVPLHSLDLADSSYTEQFSAELLAAIVNTRSLVTHLHYLGTLVLPVDGRERLRFYGHLMRFSKIQCVEFEVSKWQPPPSSPAALRALAGELRLYVPSIIRVVFVHDFDRSVVTAVDGVCRVDAEISTELLWREK</sequence>
<dbReference type="InterPro" id="IPR032675">
    <property type="entry name" value="LRR_dom_sf"/>
</dbReference>
<gene>
    <name evidence="1" type="ORF">AAE3_LOCUS8366</name>
</gene>
<name>A0A8S0VS69_CYCAE</name>
<evidence type="ECO:0000313" key="2">
    <source>
        <dbReference type="Proteomes" id="UP000467700"/>
    </source>
</evidence>
<evidence type="ECO:0000313" key="1">
    <source>
        <dbReference type="EMBL" id="CAA7266049.1"/>
    </source>
</evidence>
<keyword evidence="2" id="KW-1185">Reference proteome</keyword>